<evidence type="ECO:0000256" key="8">
    <source>
        <dbReference type="RuleBase" id="RU000488"/>
    </source>
</evidence>
<evidence type="ECO:0000256" key="1">
    <source>
        <dbReference type="ARBA" id="ARBA00004141"/>
    </source>
</evidence>
<protein>
    <submittedName>
        <fullName evidence="10">Mitochondrial coenzyme A transporter SLC25A42-like protein</fullName>
    </submittedName>
</protein>
<organism evidence="10 11">
    <name type="scientific">Leptotrombidium deliense</name>
    <dbReference type="NCBI Taxonomy" id="299467"/>
    <lineage>
        <taxon>Eukaryota</taxon>
        <taxon>Metazoa</taxon>
        <taxon>Ecdysozoa</taxon>
        <taxon>Arthropoda</taxon>
        <taxon>Chelicerata</taxon>
        <taxon>Arachnida</taxon>
        <taxon>Acari</taxon>
        <taxon>Acariformes</taxon>
        <taxon>Trombidiformes</taxon>
        <taxon>Prostigmata</taxon>
        <taxon>Anystina</taxon>
        <taxon>Parasitengona</taxon>
        <taxon>Trombiculoidea</taxon>
        <taxon>Trombiculidae</taxon>
        <taxon>Leptotrombidium</taxon>
    </lineage>
</organism>
<dbReference type="PRINTS" id="PR00926">
    <property type="entry name" value="MITOCARRIER"/>
</dbReference>
<comment type="similarity">
    <text evidence="2 8">Belongs to the mitochondrial carrier (TC 2.A.29) family.</text>
</comment>
<gene>
    <name evidence="10" type="ORF">B4U80_08174</name>
</gene>
<keyword evidence="6 7" id="KW-0472">Membrane</keyword>
<evidence type="ECO:0000313" key="11">
    <source>
        <dbReference type="Proteomes" id="UP000288716"/>
    </source>
</evidence>
<keyword evidence="11" id="KW-1185">Reference proteome</keyword>
<dbReference type="STRING" id="299467.A0A443SDZ1"/>
<dbReference type="InterPro" id="IPR002067">
    <property type="entry name" value="MCP"/>
</dbReference>
<dbReference type="AlphaFoldDB" id="A0A443SDZ1"/>
<name>A0A443SDZ1_9ACAR</name>
<keyword evidence="4 7" id="KW-0812">Transmembrane</keyword>
<dbReference type="Gene3D" id="1.50.40.10">
    <property type="entry name" value="Mitochondrial carrier domain"/>
    <property type="match status" value="1"/>
</dbReference>
<dbReference type="OrthoDB" id="270584at2759"/>
<evidence type="ECO:0000256" key="5">
    <source>
        <dbReference type="ARBA" id="ARBA00022737"/>
    </source>
</evidence>
<evidence type="ECO:0000256" key="6">
    <source>
        <dbReference type="ARBA" id="ARBA00023136"/>
    </source>
</evidence>
<feature type="repeat" description="Solcar" evidence="7">
    <location>
        <begin position="221"/>
        <end position="304"/>
    </location>
</feature>
<dbReference type="GO" id="GO:0016020">
    <property type="term" value="C:membrane"/>
    <property type="evidence" value="ECO:0007669"/>
    <property type="project" value="UniProtKB-SubCell"/>
</dbReference>
<dbReference type="SUPFAM" id="SSF103506">
    <property type="entry name" value="Mitochondrial carrier"/>
    <property type="match status" value="1"/>
</dbReference>
<dbReference type="InterPro" id="IPR023395">
    <property type="entry name" value="MCP_dom_sf"/>
</dbReference>
<feature type="repeat" description="Solcar" evidence="7">
    <location>
        <begin position="29"/>
        <end position="115"/>
    </location>
</feature>
<evidence type="ECO:0000256" key="7">
    <source>
        <dbReference type="PROSITE-ProRule" id="PRU00282"/>
    </source>
</evidence>
<keyword evidence="3 8" id="KW-0813">Transport</keyword>
<dbReference type="EMBL" id="NCKV01003425">
    <property type="protein sequence ID" value="RWS25736.1"/>
    <property type="molecule type" value="Genomic_DNA"/>
</dbReference>
<evidence type="ECO:0000256" key="4">
    <source>
        <dbReference type="ARBA" id="ARBA00022692"/>
    </source>
</evidence>
<accession>A0A443SDZ1</accession>
<evidence type="ECO:0000313" key="10">
    <source>
        <dbReference type="EMBL" id="RWS25736.1"/>
    </source>
</evidence>
<feature type="transmembrane region" description="Helical" evidence="9">
    <location>
        <begin position="224"/>
        <end position="244"/>
    </location>
</feature>
<keyword evidence="9" id="KW-1133">Transmembrane helix</keyword>
<dbReference type="Proteomes" id="UP000288716">
    <property type="component" value="Unassembled WGS sequence"/>
</dbReference>
<dbReference type="GO" id="GO:0055085">
    <property type="term" value="P:transmembrane transport"/>
    <property type="evidence" value="ECO:0007669"/>
    <property type="project" value="InterPro"/>
</dbReference>
<dbReference type="VEuPathDB" id="VectorBase:LDEU006305"/>
<evidence type="ECO:0000256" key="3">
    <source>
        <dbReference type="ARBA" id="ARBA00022448"/>
    </source>
</evidence>
<feature type="repeat" description="Solcar" evidence="7">
    <location>
        <begin position="126"/>
        <end position="211"/>
    </location>
</feature>
<evidence type="ECO:0000256" key="9">
    <source>
        <dbReference type="SAM" id="Phobius"/>
    </source>
</evidence>
<dbReference type="PROSITE" id="PS50920">
    <property type="entry name" value="SOLCAR"/>
    <property type="match status" value="3"/>
</dbReference>
<dbReference type="Pfam" id="PF00153">
    <property type="entry name" value="Mito_carr"/>
    <property type="match status" value="3"/>
</dbReference>
<comment type="subcellular location">
    <subcellularLocation>
        <location evidence="1">Membrane</location>
        <topology evidence="1">Multi-pass membrane protein</topology>
    </subcellularLocation>
</comment>
<comment type="caution">
    <text evidence="10">The sequence shown here is derived from an EMBL/GenBank/DDBJ whole genome shotgun (WGS) entry which is preliminary data.</text>
</comment>
<keyword evidence="5" id="KW-0677">Repeat</keyword>
<evidence type="ECO:0000256" key="2">
    <source>
        <dbReference type="ARBA" id="ARBA00006375"/>
    </source>
</evidence>
<proteinExistence type="inferred from homology"/>
<dbReference type="PANTHER" id="PTHR24089">
    <property type="entry name" value="SOLUTE CARRIER FAMILY 25"/>
    <property type="match status" value="1"/>
</dbReference>
<feature type="transmembrane region" description="Helical" evidence="9">
    <location>
        <begin position="182"/>
        <end position="204"/>
    </location>
</feature>
<sequence length="314" mass="35114">MFTTNSTFSNTARMHSVDKDNTKSLSNGSRVCTSLVAGAIAGALAKTAIAPLDRTKINFQIHNQAFSYKEAYLFIVRSYKQFGFTSLWRGNSATMARVIPFAALQYMSHEQFKRLLHVETNAQKKAKPLRSFVAGSLAGVTATSATYPLDLARARMAVYHKEVYNNIFEVFMKTARDEGIRALYRGYLPTIMGVIPYAGTSFFTYETLKVFHNEFYGVVEPHPLERMLFGAIAGALGQITAYPLDIVRRRMQTRPGYTAVIPTLKRVVNQEGVRGLFKGISMNWVKGPIAVGISFTTFDLVSKFLRNLEFFTCG</sequence>
<reference evidence="10 11" key="1">
    <citation type="journal article" date="2018" name="Gigascience">
        <title>Genomes of trombidid mites reveal novel predicted allergens and laterally-transferred genes associated with secondary metabolism.</title>
        <authorList>
            <person name="Dong X."/>
            <person name="Chaisiri K."/>
            <person name="Xia D."/>
            <person name="Armstrong S.D."/>
            <person name="Fang Y."/>
            <person name="Donnelly M.J."/>
            <person name="Kadowaki T."/>
            <person name="McGarry J.W."/>
            <person name="Darby A.C."/>
            <person name="Makepeace B.L."/>
        </authorList>
    </citation>
    <scope>NUCLEOTIDE SEQUENCE [LARGE SCALE GENOMIC DNA]</scope>
    <source>
        <strain evidence="10">UoL-UT</strain>
    </source>
</reference>
<dbReference type="InterPro" id="IPR018108">
    <property type="entry name" value="MCP_transmembrane"/>
</dbReference>